<sequence length="73" mass="8410">MDFVEMKRKKERGVSNEEFMDQAKDYFKDADCIVTVGINSEGLIETLYTHSTDLQAIGMMEIAKEQLIDEMEV</sequence>
<proteinExistence type="predicted"/>
<name>A0A091C9U1_9ENTE</name>
<comment type="caution">
    <text evidence="1">The sequence shown here is derived from an EMBL/GenBank/DDBJ whole genome shotgun (WGS) entry which is preliminary data.</text>
</comment>
<dbReference type="RefSeq" id="WP_038025382.1">
    <property type="nucleotide sequence ID" value="NZ_JPVU01000023.1"/>
</dbReference>
<dbReference type="OrthoDB" id="2186119at2"/>
<reference evidence="1 2" key="1">
    <citation type="submission" date="2014-08" db="EMBL/GenBank/DDBJ databases">
        <title>Genome sequence of Tetragenococcus muriaticus.</title>
        <authorList>
            <person name="Chuea-nongthon C."/>
            <person name="Rodtong S."/>
            <person name="Yongsawatdigul J."/>
            <person name="Steele J.L."/>
            <person name="Liu X.-y."/>
            <person name="Speers J."/>
            <person name="Glasner J.D."/>
            <person name="Neeno-Eckwall E.C."/>
        </authorList>
    </citation>
    <scope>NUCLEOTIDE SEQUENCE [LARGE SCALE GENOMIC DNA]</scope>
    <source>
        <strain evidence="1 2">PMC-11-5</strain>
    </source>
</reference>
<dbReference type="EMBL" id="JPVU01000023">
    <property type="protein sequence ID" value="KFN93645.1"/>
    <property type="molecule type" value="Genomic_DNA"/>
</dbReference>
<gene>
    <name evidence="1" type="ORF">TMUPMC115_0243</name>
</gene>
<evidence type="ECO:0000313" key="2">
    <source>
        <dbReference type="Proteomes" id="UP000029380"/>
    </source>
</evidence>
<organism evidence="1 2">
    <name type="scientific">Tetragenococcus muriaticus PMC-11-5</name>
    <dbReference type="NCBI Taxonomy" id="1302649"/>
    <lineage>
        <taxon>Bacteria</taxon>
        <taxon>Bacillati</taxon>
        <taxon>Bacillota</taxon>
        <taxon>Bacilli</taxon>
        <taxon>Lactobacillales</taxon>
        <taxon>Enterococcaceae</taxon>
        <taxon>Tetragenococcus</taxon>
    </lineage>
</organism>
<accession>A0A091C9U1</accession>
<dbReference type="PATRIC" id="fig|1302649.3.peg.242"/>
<dbReference type="Proteomes" id="UP000029380">
    <property type="component" value="Unassembled WGS sequence"/>
</dbReference>
<dbReference type="AlphaFoldDB" id="A0A091C9U1"/>
<evidence type="ECO:0000313" key="1">
    <source>
        <dbReference type="EMBL" id="KFN93645.1"/>
    </source>
</evidence>
<protein>
    <submittedName>
        <fullName evidence="1">Uncharacterized protein</fullName>
    </submittedName>
</protein>